<evidence type="ECO:0000259" key="1">
    <source>
        <dbReference type="Pfam" id="PF08241"/>
    </source>
</evidence>
<dbReference type="PANTHER" id="PTHR43591">
    <property type="entry name" value="METHYLTRANSFERASE"/>
    <property type="match status" value="1"/>
</dbReference>
<dbReference type="RefSeq" id="WP_406693477.1">
    <property type="nucleotide sequence ID" value="NZ_CP155447.1"/>
</dbReference>
<keyword evidence="2" id="KW-0489">Methyltransferase</keyword>
<proteinExistence type="predicted"/>
<gene>
    <name evidence="2" type="ORF">V5E97_20820</name>
</gene>
<reference evidence="2" key="1">
    <citation type="submission" date="2024-05" db="EMBL/GenBank/DDBJ databases">
        <title>Planctomycetes of the genus Singulisphaera possess chitinolytic capabilities.</title>
        <authorList>
            <person name="Ivanova A."/>
        </authorList>
    </citation>
    <scope>NUCLEOTIDE SEQUENCE</scope>
    <source>
        <strain evidence="2">Ch08T</strain>
    </source>
</reference>
<keyword evidence="2" id="KW-0808">Transferase</keyword>
<dbReference type="GO" id="GO:0032259">
    <property type="term" value="P:methylation"/>
    <property type="evidence" value="ECO:0007669"/>
    <property type="project" value="UniProtKB-KW"/>
</dbReference>
<dbReference type="InterPro" id="IPR029063">
    <property type="entry name" value="SAM-dependent_MTases_sf"/>
</dbReference>
<protein>
    <submittedName>
        <fullName evidence="2">Class I SAM-dependent methyltransferase</fullName>
    </submittedName>
</protein>
<dbReference type="CDD" id="cd02440">
    <property type="entry name" value="AdoMet_MTases"/>
    <property type="match status" value="1"/>
</dbReference>
<dbReference type="Pfam" id="PF08241">
    <property type="entry name" value="Methyltransf_11"/>
    <property type="match status" value="1"/>
</dbReference>
<feature type="domain" description="Methyltransferase type 11" evidence="1">
    <location>
        <begin position="123"/>
        <end position="218"/>
    </location>
</feature>
<dbReference type="InterPro" id="IPR013216">
    <property type="entry name" value="Methyltransf_11"/>
</dbReference>
<dbReference type="GO" id="GO:0008757">
    <property type="term" value="F:S-adenosylmethionine-dependent methyltransferase activity"/>
    <property type="evidence" value="ECO:0007669"/>
    <property type="project" value="InterPro"/>
</dbReference>
<dbReference type="PANTHER" id="PTHR43591:SF24">
    <property type="entry name" value="2-METHOXY-6-POLYPRENYL-1,4-BENZOQUINOL METHYLASE, MITOCHONDRIAL"/>
    <property type="match status" value="1"/>
</dbReference>
<dbReference type="EMBL" id="CP155447">
    <property type="protein sequence ID" value="XBH00800.1"/>
    <property type="molecule type" value="Genomic_DNA"/>
</dbReference>
<evidence type="ECO:0000313" key="2">
    <source>
        <dbReference type="EMBL" id="XBH00800.1"/>
    </source>
</evidence>
<dbReference type="SUPFAM" id="SSF53335">
    <property type="entry name" value="S-adenosyl-L-methionine-dependent methyltransferases"/>
    <property type="match status" value="1"/>
</dbReference>
<dbReference type="AlphaFoldDB" id="A0AAU7C6N5"/>
<organism evidence="2">
    <name type="scientific">Singulisphaera sp. Ch08</name>
    <dbReference type="NCBI Taxonomy" id="3120278"/>
    <lineage>
        <taxon>Bacteria</taxon>
        <taxon>Pseudomonadati</taxon>
        <taxon>Planctomycetota</taxon>
        <taxon>Planctomycetia</taxon>
        <taxon>Isosphaerales</taxon>
        <taxon>Isosphaeraceae</taxon>
        <taxon>Singulisphaera</taxon>
    </lineage>
</organism>
<sequence length="335" mass="36826">MDHQLFVEQGTTLACPACRGMLLDRTEGPACTGCGRSFPLVAGLVDLRLKSDRYLNLNAERAKAERLHALEPETDLQGLAEAYYAITDDVLDARRGRFLRHIAGAEARGEALAARLPREGSILEVGCGTGGLLVPALRSGRSIEGVDIASRWLVVARRRLTDRGLTGTLVAASAERLPWSDNQFDAVVADSLIEHLDDPEQALREWVRVLRPGGRLIVWSPNRFTMTTDPHVGLWGLGWLPRNWVPAYLRLRRRDVWPPRTLSGNEAGQLALAAGFKRVEVDAPGVSESWARSLPRLQRCGVRCYSAARTFGLTRGLLRAIGPLWELNATKGEAA</sequence>
<dbReference type="Gene3D" id="3.40.50.150">
    <property type="entry name" value="Vaccinia Virus protein VP39"/>
    <property type="match status" value="1"/>
</dbReference>
<accession>A0AAU7C6N5</accession>
<name>A0AAU7C6N5_9BACT</name>